<name>A0A3Q3BC88_KRYMA</name>
<dbReference type="Gene3D" id="2.10.60.10">
    <property type="entry name" value="CD59"/>
    <property type="match status" value="1"/>
</dbReference>
<dbReference type="GeneTree" id="ENSGT00940000168621"/>
<dbReference type="Pfam" id="PF00021">
    <property type="entry name" value="UPAR_LY6"/>
    <property type="match status" value="1"/>
</dbReference>
<evidence type="ECO:0000259" key="1">
    <source>
        <dbReference type="Pfam" id="PF00021"/>
    </source>
</evidence>
<sequence length="119" mass="13296">MTFMSNLRSRHVNISIQSDTFLQMYFAKKKTLSGVCSFLCLVSGEALNCHRCVPKKAGENCEDSVETCKPGKNACAAATFLREPFGHYQKCMALSDCKLLKLNAYIDMKCCTEDMCNTL</sequence>
<keyword evidence="3" id="KW-1185">Reference proteome</keyword>
<dbReference type="Proteomes" id="UP000264800">
    <property type="component" value="Unplaced"/>
</dbReference>
<dbReference type="OMA" id="KCCTEDM"/>
<proteinExistence type="predicted"/>
<accession>A0A3Q3BC88</accession>
<dbReference type="CDD" id="cd23611">
    <property type="entry name" value="TFP_LU_ECD_THFP5"/>
    <property type="match status" value="1"/>
</dbReference>
<evidence type="ECO:0000313" key="2">
    <source>
        <dbReference type="Ensembl" id="ENSKMAP00000027588.1"/>
    </source>
</evidence>
<reference evidence="2" key="1">
    <citation type="submission" date="2025-08" db="UniProtKB">
        <authorList>
            <consortium name="Ensembl"/>
        </authorList>
    </citation>
    <scope>IDENTIFICATION</scope>
</reference>
<evidence type="ECO:0000313" key="3">
    <source>
        <dbReference type="Proteomes" id="UP000264800"/>
    </source>
</evidence>
<dbReference type="Ensembl" id="ENSKMAT00000027934.1">
    <property type="protein sequence ID" value="ENSKMAP00000027588.1"/>
    <property type="gene ID" value="ENSKMAG00000020463.1"/>
</dbReference>
<dbReference type="SUPFAM" id="SSF57302">
    <property type="entry name" value="Snake toxin-like"/>
    <property type="match status" value="1"/>
</dbReference>
<feature type="domain" description="UPAR/Ly6" evidence="1">
    <location>
        <begin position="46"/>
        <end position="117"/>
    </location>
</feature>
<organism evidence="2 3">
    <name type="scientific">Kryptolebias marmoratus</name>
    <name type="common">Mangrove killifish</name>
    <name type="synonym">Rivulus marmoratus</name>
    <dbReference type="NCBI Taxonomy" id="37003"/>
    <lineage>
        <taxon>Eukaryota</taxon>
        <taxon>Metazoa</taxon>
        <taxon>Chordata</taxon>
        <taxon>Craniata</taxon>
        <taxon>Vertebrata</taxon>
        <taxon>Euteleostomi</taxon>
        <taxon>Actinopterygii</taxon>
        <taxon>Neopterygii</taxon>
        <taxon>Teleostei</taxon>
        <taxon>Neoteleostei</taxon>
        <taxon>Acanthomorphata</taxon>
        <taxon>Ovalentaria</taxon>
        <taxon>Atherinomorphae</taxon>
        <taxon>Cyprinodontiformes</taxon>
        <taxon>Rivulidae</taxon>
        <taxon>Kryptolebias</taxon>
    </lineage>
</organism>
<dbReference type="InterPro" id="IPR016054">
    <property type="entry name" value="LY6_UPA_recep-like"/>
</dbReference>
<dbReference type="AlphaFoldDB" id="A0A3Q3BC88"/>
<reference evidence="2" key="2">
    <citation type="submission" date="2025-09" db="UniProtKB">
        <authorList>
            <consortium name="Ensembl"/>
        </authorList>
    </citation>
    <scope>IDENTIFICATION</scope>
</reference>
<protein>
    <recommendedName>
        <fullName evidence="1">UPAR/Ly6 domain-containing protein</fullName>
    </recommendedName>
</protein>
<dbReference type="InterPro" id="IPR045860">
    <property type="entry name" value="Snake_toxin-like_sf"/>
</dbReference>